<sequence length="188" mass="21928">MKIKAYDDSLVKGMVAFIEETMKNGLKSKNKGIEDEGKPPKFLMIHTISRSIQWSKLEVKKSDKSEEQDLSQVSAIDMEMSAHVVFLAGIDHEIPEHVSDDLERLRGTYIIVASVYKFLLLSTCWKRRLLHPKGDADEVRRLTIEQRRESGEKKKKIKKIKNKKGGRTGEARDRERRKKKKMKKWEKF</sequence>
<accession>A0ACC0AWR7</accession>
<keyword evidence="2" id="KW-1185">Reference proteome</keyword>
<comment type="caution">
    <text evidence="1">The sequence shown here is derived from an EMBL/GenBank/DDBJ whole genome shotgun (WGS) entry which is preliminary data.</text>
</comment>
<evidence type="ECO:0000313" key="1">
    <source>
        <dbReference type="EMBL" id="KAI5663893.1"/>
    </source>
</evidence>
<reference evidence="2" key="1">
    <citation type="journal article" date="2023" name="Nat. Plants">
        <title>Single-cell RNA sequencing provides a high-resolution roadmap for understanding the multicellular compartmentation of specialized metabolism.</title>
        <authorList>
            <person name="Sun S."/>
            <person name="Shen X."/>
            <person name="Li Y."/>
            <person name="Li Y."/>
            <person name="Wang S."/>
            <person name="Li R."/>
            <person name="Zhang H."/>
            <person name="Shen G."/>
            <person name="Guo B."/>
            <person name="Wei J."/>
            <person name="Xu J."/>
            <person name="St-Pierre B."/>
            <person name="Chen S."/>
            <person name="Sun C."/>
        </authorList>
    </citation>
    <scope>NUCLEOTIDE SEQUENCE [LARGE SCALE GENOMIC DNA]</scope>
</reference>
<proteinExistence type="predicted"/>
<protein>
    <submittedName>
        <fullName evidence="1">Uncharacterized protein</fullName>
    </submittedName>
</protein>
<evidence type="ECO:0000313" key="2">
    <source>
        <dbReference type="Proteomes" id="UP001060085"/>
    </source>
</evidence>
<dbReference type="Proteomes" id="UP001060085">
    <property type="component" value="Linkage Group LG05"/>
</dbReference>
<gene>
    <name evidence="1" type="ORF">M9H77_23216</name>
</gene>
<organism evidence="1 2">
    <name type="scientific">Catharanthus roseus</name>
    <name type="common">Madagascar periwinkle</name>
    <name type="synonym">Vinca rosea</name>
    <dbReference type="NCBI Taxonomy" id="4058"/>
    <lineage>
        <taxon>Eukaryota</taxon>
        <taxon>Viridiplantae</taxon>
        <taxon>Streptophyta</taxon>
        <taxon>Embryophyta</taxon>
        <taxon>Tracheophyta</taxon>
        <taxon>Spermatophyta</taxon>
        <taxon>Magnoliopsida</taxon>
        <taxon>eudicotyledons</taxon>
        <taxon>Gunneridae</taxon>
        <taxon>Pentapetalae</taxon>
        <taxon>asterids</taxon>
        <taxon>lamiids</taxon>
        <taxon>Gentianales</taxon>
        <taxon>Apocynaceae</taxon>
        <taxon>Rauvolfioideae</taxon>
        <taxon>Vinceae</taxon>
        <taxon>Catharanthinae</taxon>
        <taxon>Catharanthus</taxon>
    </lineage>
</organism>
<name>A0ACC0AWR7_CATRO</name>
<dbReference type="EMBL" id="CM044705">
    <property type="protein sequence ID" value="KAI5663893.1"/>
    <property type="molecule type" value="Genomic_DNA"/>
</dbReference>